<keyword evidence="3" id="KW-1185">Reference proteome</keyword>
<reference evidence="2 3" key="1">
    <citation type="submission" date="2022-05" db="EMBL/GenBank/DDBJ databases">
        <title>Genome Sequencing of Bee-Associated Microbes.</title>
        <authorList>
            <person name="Dunlap C."/>
        </authorList>
    </citation>
    <scope>NUCLEOTIDE SEQUENCE [LARGE SCALE GENOMIC DNA]</scope>
    <source>
        <strain evidence="2 3">NRRL NRS-1438</strain>
    </source>
</reference>
<dbReference type="InterPro" id="IPR051678">
    <property type="entry name" value="AGP_Transferase"/>
</dbReference>
<protein>
    <submittedName>
        <fullName evidence="2">Aminoglycoside phosphotransferase family protein</fullName>
    </submittedName>
</protein>
<accession>A0ABT4DTA8</accession>
<dbReference type="InterPro" id="IPR002575">
    <property type="entry name" value="Aminoglycoside_PTrfase"/>
</dbReference>
<dbReference type="RefSeq" id="WP_087431907.1">
    <property type="nucleotide sequence ID" value="NZ_JAMDLV010000010.1"/>
</dbReference>
<comment type="caution">
    <text evidence="2">The sequence shown here is derived from an EMBL/GenBank/DDBJ whole genome shotgun (WGS) entry which is preliminary data.</text>
</comment>
<sequence>MTVKIYFASNQLGEITDEQLQLMLDRFDLGKLVSAEKTAHGVMGQTMFITSSAGEYVLKGNPIFQGQFREEKFFVEHLATRTNAAVPAPYLIDDSDDIFGWSYSLMPRLSGIHLNAPQLQASLHAEDNTEIAQLLAATLVELHSWKVEQYGEFNPDNHMVRPFEGSYKIWLYNTVRYWLDDAKKYSVITGEDMEWVEDVLASSAAAFDELHAPCFVMGDYKPENFLLQQHTDGWQVSGVFDFTNSYFGDGAADLPRMTEWYVENGEKELARQFLSHYLAGTDTKESFMERFRVHLLHRRILVWGCAKATNQATWDNDLSFSRWAEGFMESAASLLKDGS</sequence>
<dbReference type="Gene3D" id="3.90.1200.10">
    <property type="match status" value="1"/>
</dbReference>
<gene>
    <name evidence="2" type="ORF">M5X09_12490</name>
</gene>
<dbReference type="PANTHER" id="PTHR21310:SF40">
    <property type="entry name" value="AMINOGLYCOSIDE PHOSPHOTRANSFERASE DOMAIN-CONTAINING PROTEIN-RELATED"/>
    <property type="match status" value="1"/>
</dbReference>
<dbReference type="PANTHER" id="PTHR21310">
    <property type="entry name" value="AMINOGLYCOSIDE PHOSPHOTRANSFERASE-RELATED-RELATED"/>
    <property type="match status" value="1"/>
</dbReference>
<organism evidence="2 3">
    <name type="scientific">Paenibacillus apiarius</name>
    <dbReference type="NCBI Taxonomy" id="46240"/>
    <lineage>
        <taxon>Bacteria</taxon>
        <taxon>Bacillati</taxon>
        <taxon>Bacillota</taxon>
        <taxon>Bacilli</taxon>
        <taxon>Bacillales</taxon>
        <taxon>Paenibacillaceae</taxon>
        <taxon>Paenibacillus</taxon>
    </lineage>
</organism>
<evidence type="ECO:0000313" key="2">
    <source>
        <dbReference type="EMBL" id="MCY9520490.1"/>
    </source>
</evidence>
<evidence type="ECO:0000259" key="1">
    <source>
        <dbReference type="Pfam" id="PF01636"/>
    </source>
</evidence>
<dbReference type="SUPFAM" id="SSF56112">
    <property type="entry name" value="Protein kinase-like (PK-like)"/>
    <property type="match status" value="1"/>
</dbReference>
<dbReference type="Gene3D" id="3.30.200.20">
    <property type="entry name" value="Phosphorylase Kinase, domain 1"/>
    <property type="match status" value="1"/>
</dbReference>
<evidence type="ECO:0000313" key="3">
    <source>
        <dbReference type="Proteomes" id="UP001207626"/>
    </source>
</evidence>
<dbReference type="EMBL" id="JAMDLW010000015">
    <property type="protein sequence ID" value="MCY9520490.1"/>
    <property type="molecule type" value="Genomic_DNA"/>
</dbReference>
<name>A0ABT4DTA8_9BACL</name>
<dbReference type="Proteomes" id="UP001207626">
    <property type="component" value="Unassembled WGS sequence"/>
</dbReference>
<dbReference type="InterPro" id="IPR011009">
    <property type="entry name" value="Kinase-like_dom_sf"/>
</dbReference>
<feature type="domain" description="Aminoglycoside phosphotransferase" evidence="1">
    <location>
        <begin position="39"/>
        <end position="281"/>
    </location>
</feature>
<proteinExistence type="predicted"/>
<dbReference type="Pfam" id="PF01636">
    <property type="entry name" value="APH"/>
    <property type="match status" value="1"/>
</dbReference>